<keyword evidence="10" id="KW-1185">Reference proteome</keyword>
<dbReference type="GO" id="GO:0016887">
    <property type="term" value="F:ATP hydrolysis activity"/>
    <property type="evidence" value="ECO:0007669"/>
    <property type="project" value="InterPro"/>
</dbReference>
<name>A0A917TA72_9RHOB</name>
<dbReference type="InterPro" id="IPR050388">
    <property type="entry name" value="ABC_Ni/Peptide_Import"/>
</dbReference>
<dbReference type="GO" id="GO:0005886">
    <property type="term" value="C:plasma membrane"/>
    <property type="evidence" value="ECO:0007669"/>
    <property type="project" value="UniProtKB-SubCell"/>
</dbReference>
<keyword evidence="7" id="KW-0472">Membrane</keyword>
<dbReference type="Pfam" id="PF08352">
    <property type="entry name" value="oligo_HPY"/>
    <property type="match status" value="1"/>
</dbReference>
<dbReference type="SMART" id="SM00382">
    <property type="entry name" value="AAA"/>
    <property type="match status" value="1"/>
</dbReference>
<dbReference type="SUPFAM" id="SSF52540">
    <property type="entry name" value="P-loop containing nucleoside triphosphate hydrolases"/>
    <property type="match status" value="1"/>
</dbReference>
<evidence type="ECO:0000256" key="3">
    <source>
        <dbReference type="ARBA" id="ARBA00022448"/>
    </source>
</evidence>
<dbReference type="CDD" id="cd03257">
    <property type="entry name" value="ABC_NikE_OppD_transporters"/>
    <property type="match status" value="1"/>
</dbReference>
<dbReference type="EMBL" id="BMLF01000007">
    <property type="protein sequence ID" value="GGM15701.1"/>
    <property type="molecule type" value="Genomic_DNA"/>
</dbReference>
<evidence type="ECO:0000256" key="2">
    <source>
        <dbReference type="ARBA" id="ARBA00005417"/>
    </source>
</evidence>
<dbReference type="FunFam" id="3.40.50.300:FF:000016">
    <property type="entry name" value="Oligopeptide ABC transporter ATP-binding component"/>
    <property type="match status" value="1"/>
</dbReference>
<dbReference type="PROSITE" id="PS50893">
    <property type="entry name" value="ABC_TRANSPORTER_2"/>
    <property type="match status" value="1"/>
</dbReference>
<comment type="caution">
    <text evidence="9">The sequence shown here is derived from an EMBL/GenBank/DDBJ whole genome shotgun (WGS) entry which is preliminary data.</text>
</comment>
<dbReference type="NCBIfam" id="TIGR01727">
    <property type="entry name" value="oligo_HPY"/>
    <property type="match status" value="1"/>
</dbReference>
<dbReference type="GO" id="GO:0005524">
    <property type="term" value="F:ATP binding"/>
    <property type="evidence" value="ECO:0007669"/>
    <property type="project" value="UniProtKB-KW"/>
</dbReference>
<dbReference type="Pfam" id="PF00005">
    <property type="entry name" value="ABC_tran"/>
    <property type="match status" value="1"/>
</dbReference>
<keyword evidence="3" id="KW-0813">Transport</keyword>
<evidence type="ECO:0000256" key="5">
    <source>
        <dbReference type="ARBA" id="ARBA00022741"/>
    </source>
</evidence>
<evidence type="ECO:0000256" key="4">
    <source>
        <dbReference type="ARBA" id="ARBA00022475"/>
    </source>
</evidence>
<dbReference type="GO" id="GO:0015833">
    <property type="term" value="P:peptide transport"/>
    <property type="evidence" value="ECO:0007669"/>
    <property type="project" value="InterPro"/>
</dbReference>
<dbReference type="InterPro" id="IPR027417">
    <property type="entry name" value="P-loop_NTPase"/>
</dbReference>
<dbReference type="GO" id="GO:0055085">
    <property type="term" value="P:transmembrane transport"/>
    <property type="evidence" value="ECO:0007669"/>
    <property type="project" value="UniProtKB-ARBA"/>
</dbReference>
<organism evidence="9 10">
    <name type="scientific">Pseudooceanicola nanhaiensis</name>
    <dbReference type="NCBI Taxonomy" id="375761"/>
    <lineage>
        <taxon>Bacteria</taxon>
        <taxon>Pseudomonadati</taxon>
        <taxon>Pseudomonadota</taxon>
        <taxon>Alphaproteobacteria</taxon>
        <taxon>Rhodobacterales</taxon>
        <taxon>Paracoccaceae</taxon>
        <taxon>Pseudooceanicola</taxon>
    </lineage>
</organism>
<reference evidence="9" key="2">
    <citation type="submission" date="2020-09" db="EMBL/GenBank/DDBJ databases">
        <authorList>
            <person name="Sun Q."/>
            <person name="Zhou Y."/>
        </authorList>
    </citation>
    <scope>NUCLEOTIDE SEQUENCE</scope>
    <source>
        <strain evidence="9">CGMCC 1.6293</strain>
    </source>
</reference>
<sequence length="333" mass="35761">MTGTPFLEVRNLTVEMKGESGAIRVLDDVSLRIERGRTMGIVGESGCGKSMTALAIMRLLPPGFEITAGQVLVEGEDITRVPEARMRALRGNDISMIFQEPMTSLNPVFTVGDQIAEAVKQHQGLDAGAAEQRAIEMLKAVQIPGAEARLHAYPHEFSGGMRQRVMIAMALACQPRLIIADEPTTALDVTVQAQIFALMRELQQETGTAIMLITHDLGAVAELADDVAVFYAGKRIESGPAGAILRHAAHPYTSGLMSCTPRLRLSAAARDGAAVLREIPGMVPQLGRMPQGCRFAPRCPLADDRCRSVMPPDVEVGPAHAAACWKAETEVMA</sequence>
<proteinExistence type="inferred from homology"/>
<dbReference type="InterPro" id="IPR003593">
    <property type="entry name" value="AAA+_ATPase"/>
</dbReference>
<accession>A0A917TA72</accession>
<comment type="subcellular location">
    <subcellularLocation>
        <location evidence="1">Cell inner membrane</location>
        <topology evidence="1">Peripheral membrane protein</topology>
    </subcellularLocation>
</comment>
<feature type="domain" description="ABC transporter" evidence="8">
    <location>
        <begin position="7"/>
        <end position="257"/>
    </location>
</feature>
<keyword evidence="6 9" id="KW-0067">ATP-binding</keyword>
<dbReference type="PANTHER" id="PTHR43297">
    <property type="entry name" value="OLIGOPEPTIDE TRANSPORT ATP-BINDING PROTEIN APPD"/>
    <property type="match status" value="1"/>
</dbReference>
<dbReference type="AlphaFoldDB" id="A0A917TA72"/>
<evidence type="ECO:0000313" key="9">
    <source>
        <dbReference type="EMBL" id="GGM15701.1"/>
    </source>
</evidence>
<evidence type="ECO:0000256" key="6">
    <source>
        <dbReference type="ARBA" id="ARBA00022840"/>
    </source>
</evidence>
<dbReference type="InterPro" id="IPR017871">
    <property type="entry name" value="ABC_transporter-like_CS"/>
</dbReference>
<dbReference type="PROSITE" id="PS00211">
    <property type="entry name" value="ABC_TRANSPORTER_1"/>
    <property type="match status" value="1"/>
</dbReference>
<dbReference type="InterPro" id="IPR013563">
    <property type="entry name" value="Oligopep_ABC_C"/>
</dbReference>
<evidence type="ECO:0000313" key="10">
    <source>
        <dbReference type="Proteomes" id="UP000649829"/>
    </source>
</evidence>
<evidence type="ECO:0000259" key="8">
    <source>
        <dbReference type="PROSITE" id="PS50893"/>
    </source>
</evidence>
<reference evidence="9" key="1">
    <citation type="journal article" date="2014" name="Int. J. Syst. Evol. Microbiol.">
        <title>Complete genome sequence of Corynebacterium casei LMG S-19264T (=DSM 44701T), isolated from a smear-ripened cheese.</title>
        <authorList>
            <consortium name="US DOE Joint Genome Institute (JGI-PGF)"/>
            <person name="Walter F."/>
            <person name="Albersmeier A."/>
            <person name="Kalinowski J."/>
            <person name="Ruckert C."/>
        </authorList>
    </citation>
    <scope>NUCLEOTIDE SEQUENCE</scope>
    <source>
        <strain evidence="9">CGMCC 1.6293</strain>
    </source>
</reference>
<keyword evidence="4" id="KW-1003">Cell membrane</keyword>
<dbReference type="InterPro" id="IPR003439">
    <property type="entry name" value="ABC_transporter-like_ATP-bd"/>
</dbReference>
<dbReference type="Proteomes" id="UP000649829">
    <property type="component" value="Unassembled WGS sequence"/>
</dbReference>
<evidence type="ECO:0000256" key="7">
    <source>
        <dbReference type="ARBA" id="ARBA00023136"/>
    </source>
</evidence>
<dbReference type="RefSeq" id="WP_028286661.1">
    <property type="nucleotide sequence ID" value="NZ_BMLF01000007.1"/>
</dbReference>
<keyword evidence="5" id="KW-0547">Nucleotide-binding</keyword>
<dbReference type="PANTHER" id="PTHR43297:SF2">
    <property type="entry name" value="DIPEPTIDE TRANSPORT ATP-BINDING PROTEIN DPPD"/>
    <property type="match status" value="1"/>
</dbReference>
<comment type="similarity">
    <text evidence="2">Belongs to the ABC transporter superfamily.</text>
</comment>
<dbReference type="Gene3D" id="3.40.50.300">
    <property type="entry name" value="P-loop containing nucleotide triphosphate hydrolases"/>
    <property type="match status" value="1"/>
</dbReference>
<gene>
    <name evidence="9" type="ORF">GCM10011534_42120</name>
</gene>
<protein>
    <submittedName>
        <fullName evidence="9">ABC transporter ATP-binding protein</fullName>
    </submittedName>
</protein>
<evidence type="ECO:0000256" key="1">
    <source>
        <dbReference type="ARBA" id="ARBA00004417"/>
    </source>
</evidence>